<name>C7NJD3_KYTSD</name>
<dbReference type="Pfam" id="PF10739">
    <property type="entry name" value="DUF2550"/>
    <property type="match status" value="1"/>
</dbReference>
<proteinExistence type="predicted"/>
<evidence type="ECO:0000256" key="1">
    <source>
        <dbReference type="SAM" id="Phobius"/>
    </source>
</evidence>
<sequence length="149" mass="16115">MDQPLLVVELVVGLLVVVLVCFVAFTWWRRIRIAGGHSTAVCTVRRGDDSRPAIMRMGPRALEFHGLWGAGTTPYLALRRTTIELEWLDEAAPRASARWVRLTGDQAGAGARLAGAEVTLDVALPPGDGRALRAWQETLPPGHSVALGL</sequence>
<keyword evidence="3" id="KW-1185">Reference proteome</keyword>
<organism evidence="2 3">
    <name type="scientific">Kytococcus sedentarius (strain ATCC 14392 / DSM 20547 / JCM 11482 / CCUG 33030 / NBRC 15357 / NCTC 11040 / CCM 314 / 541)</name>
    <name type="common">Micrococcus sedentarius</name>
    <dbReference type="NCBI Taxonomy" id="478801"/>
    <lineage>
        <taxon>Bacteria</taxon>
        <taxon>Bacillati</taxon>
        <taxon>Actinomycetota</taxon>
        <taxon>Actinomycetes</taxon>
        <taxon>Micrococcales</taxon>
        <taxon>Kytococcaceae</taxon>
        <taxon>Kytococcus</taxon>
    </lineage>
</organism>
<accession>C7NJD3</accession>
<dbReference type="RefSeq" id="WP_015779760.1">
    <property type="nucleotide sequence ID" value="NC_013169.1"/>
</dbReference>
<dbReference type="HOGENOM" id="CLU_122300_1_1_11"/>
<gene>
    <name evidence="2" type="ordered locus">Ksed_18160</name>
</gene>
<dbReference type="InterPro" id="IPR019675">
    <property type="entry name" value="DUF2550"/>
</dbReference>
<keyword evidence="1" id="KW-0472">Membrane</keyword>
<evidence type="ECO:0008006" key="4">
    <source>
        <dbReference type="Google" id="ProtNLM"/>
    </source>
</evidence>
<evidence type="ECO:0000313" key="3">
    <source>
        <dbReference type="Proteomes" id="UP000006666"/>
    </source>
</evidence>
<dbReference type="AlphaFoldDB" id="C7NJD3"/>
<reference evidence="2 3" key="1">
    <citation type="journal article" date="2009" name="Stand. Genomic Sci.">
        <title>Complete genome sequence of Kytococcus sedentarius type strain (541).</title>
        <authorList>
            <person name="Sims D."/>
            <person name="Brettin T."/>
            <person name="Detter J.C."/>
            <person name="Han C."/>
            <person name="Lapidus A."/>
            <person name="Copeland A."/>
            <person name="Glavina Del Rio T."/>
            <person name="Nolan M."/>
            <person name="Chen F."/>
            <person name="Lucas S."/>
            <person name="Tice H."/>
            <person name="Cheng J.F."/>
            <person name="Bruce D."/>
            <person name="Goodwin L."/>
            <person name="Pitluck S."/>
            <person name="Ovchinnikova G."/>
            <person name="Pati A."/>
            <person name="Ivanova N."/>
            <person name="Mavrommatis K."/>
            <person name="Chen A."/>
            <person name="Palaniappan K."/>
            <person name="D'haeseleer P."/>
            <person name="Chain P."/>
            <person name="Bristow J."/>
            <person name="Eisen J.A."/>
            <person name="Markowitz V."/>
            <person name="Hugenholtz P."/>
            <person name="Schneider S."/>
            <person name="Goker M."/>
            <person name="Pukall R."/>
            <person name="Kyrpides N.C."/>
            <person name="Klenk H.P."/>
        </authorList>
    </citation>
    <scope>NUCLEOTIDE SEQUENCE [LARGE SCALE GENOMIC DNA]</scope>
    <source>
        <strain evidence="3">ATCC 14392 / DSM 20547 / JCM 11482 / CCUG 33030 / NBRC 15357 / NCTC 11040 / CCM 314 / 541</strain>
    </source>
</reference>
<keyword evidence="1" id="KW-1133">Transmembrane helix</keyword>
<dbReference type="Proteomes" id="UP000006666">
    <property type="component" value="Chromosome"/>
</dbReference>
<feature type="transmembrane region" description="Helical" evidence="1">
    <location>
        <begin position="6"/>
        <end position="28"/>
    </location>
</feature>
<dbReference type="STRING" id="478801.Ksed_18160"/>
<keyword evidence="1" id="KW-0812">Transmembrane</keyword>
<dbReference type="KEGG" id="kse:Ksed_18160"/>
<protein>
    <recommendedName>
        <fullName evidence="4">DUF2550 domain-containing protein</fullName>
    </recommendedName>
</protein>
<evidence type="ECO:0000313" key="2">
    <source>
        <dbReference type="EMBL" id="ACV06820.1"/>
    </source>
</evidence>
<dbReference type="EMBL" id="CP001686">
    <property type="protein sequence ID" value="ACV06820.1"/>
    <property type="molecule type" value="Genomic_DNA"/>
</dbReference>